<evidence type="ECO:0000256" key="6">
    <source>
        <dbReference type="ARBA" id="ARBA00023242"/>
    </source>
</evidence>
<keyword evidence="4" id="KW-0805">Transcription regulation</keyword>
<feature type="compositionally biased region" description="Basic and acidic residues" evidence="8">
    <location>
        <begin position="122"/>
        <end position="131"/>
    </location>
</feature>
<dbReference type="PROSITE" id="PS51184">
    <property type="entry name" value="JMJC"/>
    <property type="match status" value="1"/>
</dbReference>
<dbReference type="PROSITE" id="PS50089">
    <property type="entry name" value="ZF_RING_2"/>
    <property type="match status" value="1"/>
</dbReference>
<feature type="compositionally biased region" description="Acidic residues" evidence="8">
    <location>
        <begin position="100"/>
        <end position="110"/>
    </location>
</feature>
<dbReference type="GO" id="GO:0000785">
    <property type="term" value="C:chromatin"/>
    <property type="evidence" value="ECO:0007669"/>
    <property type="project" value="TreeGrafter"/>
</dbReference>
<feature type="region of interest" description="Disordered" evidence="8">
    <location>
        <begin position="49"/>
        <end position="246"/>
    </location>
</feature>
<dbReference type="PANTHER" id="PTHR12549">
    <property type="entry name" value="JMJC DOMAIN-CONTAINING HISTONE DEMETHYLATION PROTEIN"/>
    <property type="match status" value="1"/>
</dbReference>
<feature type="compositionally biased region" description="Basic and acidic residues" evidence="8">
    <location>
        <begin position="54"/>
        <end position="72"/>
    </location>
</feature>
<dbReference type="InterPro" id="IPR018866">
    <property type="entry name" value="Znf-4CXXC_R1"/>
</dbReference>
<dbReference type="GO" id="GO:0008168">
    <property type="term" value="F:methyltransferase activity"/>
    <property type="evidence" value="ECO:0007669"/>
    <property type="project" value="UniProtKB-KW"/>
</dbReference>
<keyword evidence="6" id="KW-0539">Nucleus</keyword>
<dbReference type="PANTHER" id="PTHR12549:SF11">
    <property type="entry name" value="LYSINE-SPECIFIC DEMETHYLASE JMJ25"/>
    <property type="match status" value="1"/>
</dbReference>
<comment type="subcellular location">
    <subcellularLocation>
        <location evidence="1">Nucleus</location>
    </subcellularLocation>
</comment>
<evidence type="ECO:0000259" key="10">
    <source>
        <dbReference type="PROSITE" id="PS51184"/>
    </source>
</evidence>
<evidence type="ECO:0000313" key="12">
    <source>
        <dbReference type="Proteomes" id="UP000283530"/>
    </source>
</evidence>
<protein>
    <submittedName>
        <fullName evidence="11">Lysine-specific demethylase JMJ25 isoform X1</fullName>
    </submittedName>
</protein>
<evidence type="ECO:0000256" key="8">
    <source>
        <dbReference type="SAM" id="MobiDB-lite"/>
    </source>
</evidence>
<feature type="compositionally biased region" description="Basic and acidic residues" evidence="8">
    <location>
        <begin position="230"/>
        <end position="239"/>
    </location>
</feature>
<dbReference type="GO" id="GO:0006357">
    <property type="term" value="P:regulation of transcription by RNA polymerase II"/>
    <property type="evidence" value="ECO:0007669"/>
    <property type="project" value="TreeGrafter"/>
</dbReference>
<comment type="similarity">
    <text evidence="2">Belongs to the JARID1 histone demethylase family.</text>
</comment>
<dbReference type="InterPro" id="IPR003347">
    <property type="entry name" value="JmjC_dom"/>
</dbReference>
<feature type="region of interest" description="Disordered" evidence="8">
    <location>
        <begin position="909"/>
        <end position="1148"/>
    </location>
</feature>
<feature type="compositionally biased region" description="Acidic residues" evidence="8">
    <location>
        <begin position="218"/>
        <end position="229"/>
    </location>
</feature>
<dbReference type="GO" id="GO:0003712">
    <property type="term" value="F:transcription coregulator activity"/>
    <property type="evidence" value="ECO:0007669"/>
    <property type="project" value="TreeGrafter"/>
</dbReference>
<dbReference type="GO" id="GO:0000118">
    <property type="term" value="C:histone deacetylase complex"/>
    <property type="evidence" value="ECO:0007669"/>
    <property type="project" value="TreeGrafter"/>
</dbReference>
<feature type="compositionally biased region" description="Basic residues" evidence="8">
    <location>
        <begin position="1126"/>
        <end position="1148"/>
    </location>
</feature>
<dbReference type="STRING" id="337451.A0A443NJN2"/>
<sequence length="1410" mass="158152">MEEEPDCYRIPPEDLRCSYGDEASIRCRNWRLQDKSLCQVHFLEQRNEGTMIAEEDKGTKSRVRVSKDEIEKAASAVAQRKGGGKKKGKTGNRRKRGRNEDDDDDDDEVEKEVIPKRKVRRKLEEMEKMKIEEEEEVVLEDLNADKAPKRRGRPAKEKIKVKKEEDDLEDLNEERVEPEREKMKIEEGADLEDSTVKRAPKRRGRKPAKDKIKVKEEEKEDDDDALEDVNAERVPERPGRRAVNGVQKKEGSCIAVKVEKMEDKEEEEHFESSIAERTARRRAMKALSEGGAIRSVKKKKLLKGEEALMCHQCQRNDKGRVIRCTDCNRKRYCIPCATRWYPGLSEAEISRECPVCRGNCNCKACLRMDILKDSALEINEIDKMRHAQYLISLLLPFLRQFCEEQRKEKEIEAKIHGMSSSEIELPQVDVCKNERLYCDNCRTSIADFHRSCPECSYDLCLTCCREIREGHLQGGGREAFMHSSDIGKGYMNGSDTNCKTNTQEIVPTENDELKSTDYILPASIEWKAETNGHIRCPPEAIGGCGNQVLELKCIFSEEWLKELEEKAQELGAKNKSPEVPDVSSSCSCFNDAGQVDADNVNLRKAACREDSSDNHLYCPTARDVQHGDLDHFQKHWIKGEPVIVRNVLESAHGLSWEPMVMWRAFRETSKSRTAKNGSNFLAVTAIECLELSEVYINIHQFFKGYTDGRVHKNLWPEMLKLKDWPPTALFQERLPRHGAEFISALPYKEYTHPTLGNLNLAVKLPKRSLKPDLGPKTYIAYGVFEELGRGDSVTKLHCDVADAVNVLTHATEVVLPPHQLSAIEKLKEEHILEDQSMLSTAPLKQEDVNEKHTKSIGGKATVEMVGVGNKDQKVGDSFSLAAKSEPSEALYPSVEKKMCDDFSCLSPAEETKDDVEGDTGIQTNVPDVSKGSVGQKQVEESAGDKDQEVGESFSFAAKAVSSEAPKPPVEKKMGDDFSCPSPAEETMDDAEGENVIETNLPDVSDGIVGQKQVEESAGDKDQKVGESVLFAAKTVSSEAPKPPIEKKMGDDFSCLSPAEKSENDAESETWTQTNVPDVSEGGVGQKQVGATQRKRGRGARSGSKLKSASGPGDAPGGVWNEDKTAQKVRGRRRKRGRAIGNGNKKRSRLILDGASGGLEKVNDAGSLPHQTDITKEVYRNGEVLKSKMDGGALWDIFRRQDVPKLQEYLLKHSREFRHDSCLPVEEVSHPIHDQSFYLTLEHKQKLKEEFGVEPWTFVQKLGEAVLIPAGCPHQVRNLKSCIKVALDFVSPENIHECIRLTEEFRLLPHDHRANEDKLEVKKMTIYAMEQALQDLQDPKSIQSETVDIDEKVSMESLQPHSSDPGQPSEHLMPWSPTSSQSTPELQSNAFSPTPETHDTAIEAVAIFTGP</sequence>
<keyword evidence="11" id="KW-0489">Methyltransferase</keyword>
<dbReference type="InterPro" id="IPR001841">
    <property type="entry name" value="Znf_RING"/>
</dbReference>
<feature type="compositionally biased region" description="Basic and acidic residues" evidence="8">
    <location>
        <begin position="1012"/>
        <end position="1024"/>
    </location>
</feature>
<evidence type="ECO:0000256" key="1">
    <source>
        <dbReference type="ARBA" id="ARBA00004123"/>
    </source>
</evidence>
<feature type="compositionally biased region" description="Basic residues" evidence="8">
    <location>
        <begin position="82"/>
        <end position="97"/>
    </location>
</feature>
<feature type="compositionally biased region" description="Basic and acidic residues" evidence="8">
    <location>
        <begin position="207"/>
        <end position="217"/>
    </location>
</feature>
<dbReference type="GO" id="GO:0032259">
    <property type="term" value="P:methylation"/>
    <property type="evidence" value="ECO:0007669"/>
    <property type="project" value="UniProtKB-KW"/>
</dbReference>
<feature type="compositionally biased region" description="Basic and acidic residues" evidence="8">
    <location>
        <begin position="173"/>
        <end position="187"/>
    </location>
</feature>
<keyword evidence="11" id="KW-0808">Transferase</keyword>
<accession>A0A443NJN2</accession>
<keyword evidence="7" id="KW-0862">Zinc</keyword>
<dbReference type="FunFam" id="2.60.120.650:FF:000033">
    <property type="entry name" value="Transcription factor jumonji (JmjC) domain-containing protein"/>
    <property type="match status" value="1"/>
</dbReference>
<dbReference type="Pfam" id="PF02373">
    <property type="entry name" value="JmjC"/>
    <property type="match status" value="1"/>
</dbReference>
<keyword evidence="12" id="KW-1185">Reference proteome</keyword>
<dbReference type="Pfam" id="PF10497">
    <property type="entry name" value="zf-4CXXC_R1"/>
    <property type="match status" value="1"/>
</dbReference>
<dbReference type="InterPro" id="IPR045109">
    <property type="entry name" value="LSDs-like"/>
</dbReference>
<feature type="region of interest" description="Disordered" evidence="8">
    <location>
        <begin position="1355"/>
        <end position="1397"/>
    </location>
</feature>
<feature type="domain" description="JmjC" evidence="10">
    <location>
        <begin position="753"/>
        <end position="1305"/>
    </location>
</feature>
<proteinExistence type="inferred from homology"/>
<name>A0A443NJN2_9MAGN</name>
<feature type="compositionally biased region" description="Basic and acidic residues" evidence="8">
    <location>
        <begin position="937"/>
        <end position="948"/>
    </location>
</feature>
<feature type="compositionally biased region" description="Polar residues" evidence="8">
    <location>
        <begin position="1375"/>
        <end position="1394"/>
    </location>
</feature>
<feature type="compositionally biased region" description="Basic and acidic residues" evidence="8">
    <location>
        <begin position="154"/>
        <end position="165"/>
    </location>
</feature>
<dbReference type="EMBL" id="QPKB01000003">
    <property type="protein sequence ID" value="RWR78727.1"/>
    <property type="molecule type" value="Genomic_DNA"/>
</dbReference>
<evidence type="ECO:0000256" key="5">
    <source>
        <dbReference type="ARBA" id="ARBA00023163"/>
    </source>
</evidence>
<dbReference type="OrthoDB" id="1667110at2759"/>
<evidence type="ECO:0000256" key="3">
    <source>
        <dbReference type="ARBA" id="ARBA00022723"/>
    </source>
</evidence>
<dbReference type="GO" id="GO:0031490">
    <property type="term" value="F:chromatin DNA binding"/>
    <property type="evidence" value="ECO:0007669"/>
    <property type="project" value="TreeGrafter"/>
</dbReference>
<evidence type="ECO:0000313" key="11">
    <source>
        <dbReference type="EMBL" id="RWR78727.1"/>
    </source>
</evidence>
<dbReference type="Proteomes" id="UP000283530">
    <property type="component" value="Unassembled WGS sequence"/>
</dbReference>
<dbReference type="Gene3D" id="2.60.120.650">
    <property type="entry name" value="Cupin"/>
    <property type="match status" value="2"/>
</dbReference>
<dbReference type="GO" id="GO:0008270">
    <property type="term" value="F:zinc ion binding"/>
    <property type="evidence" value="ECO:0007669"/>
    <property type="project" value="UniProtKB-KW"/>
</dbReference>
<keyword evidence="5" id="KW-0804">Transcription</keyword>
<feature type="compositionally biased region" description="Polar residues" evidence="8">
    <location>
        <begin position="1355"/>
        <end position="1365"/>
    </location>
</feature>
<comment type="caution">
    <text evidence="11">The sequence shown here is derived from an EMBL/GenBank/DDBJ whole genome shotgun (WGS) entry which is preliminary data.</text>
</comment>
<keyword evidence="3" id="KW-0479">Metal-binding</keyword>
<keyword evidence="7" id="KW-0863">Zinc-finger</keyword>
<evidence type="ECO:0000256" key="2">
    <source>
        <dbReference type="ARBA" id="ARBA00006801"/>
    </source>
</evidence>
<organism evidence="11 12">
    <name type="scientific">Cinnamomum micranthum f. kanehirae</name>
    <dbReference type="NCBI Taxonomy" id="337451"/>
    <lineage>
        <taxon>Eukaryota</taxon>
        <taxon>Viridiplantae</taxon>
        <taxon>Streptophyta</taxon>
        <taxon>Embryophyta</taxon>
        <taxon>Tracheophyta</taxon>
        <taxon>Spermatophyta</taxon>
        <taxon>Magnoliopsida</taxon>
        <taxon>Magnoliidae</taxon>
        <taxon>Laurales</taxon>
        <taxon>Lauraceae</taxon>
        <taxon>Cinnamomum</taxon>
    </lineage>
</organism>
<evidence type="ECO:0000256" key="7">
    <source>
        <dbReference type="PROSITE-ProRule" id="PRU00175"/>
    </source>
</evidence>
<dbReference type="SMART" id="SM00558">
    <property type="entry name" value="JmjC"/>
    <property type="match status" value="1"/>
</dbReference>
<reference evidence="11 12" key="1">
    <citation type="journal article" date="2019" name="Nat. Plants">
        <title>Stout camphor tree genome fills gaps in understanding of flowering plant genome evolution.</title>
        <authorList>
            <person name="Chaw S.M."/>
            <person name="Liu Y.C."/>
            <person name="Wu Y.W."/>
            <person name="Wang H.Y."/>
            <person name="Lin C.I."/>
            <person name="Wu C.S."/>
            <person name="Ke H.M."/>
            <person name="Chang L.Y."/>
            <person name="Hsu C.Y."/>
            <person name="Yang H.T."/>
            <person name="Sudianto E."/>
            <person name="Hsu M.H."/>
            <person name="Wu K.P."/>
            <person name="Wang L.N."/>
            <person name="Leebens-Mack J.H."/>
            <person name="Tsai I.J."/>
        </authorList>
    </citation>
    <scope>NUCLEOTIDE SEQUENCE [LARGE SCALE GENOMIC DNA]</scope>
    <source>
        <strain evidence="12">cv. Chaw 1501</strain>
        <tissue evidence="11">Young leaves</tissue>
    </source>
</reference>
<dbReference type="SUPFAM" id="SSF51197">
    <property type="entry name" value="Clavaminate synthase-like"/>
    <property type="match status" value="2"/>
</dbReference>
<dbReference type="GO" id="GO:0032454">
    <property type="term" value="F:histone H3K9 demethylase activity"/>
    <property type="evidence" value="ECO:0007669"/>
    <property type="project" value="InterPro"/>
</dbReference>
<gene>
    <name evidence="11" type="ORF">CKAN_00727300</name>
</gene>
<evidence type="ECO:0000256" key="4">
    <source>
        <dbReference type="ARBA" id="ARBA00023015"/>
    </source>
</evidence>
<evidence type="ECO:0000259" key="9">
    <source>
        <dbReference type="PROSITE" id="PS50089"/>
    </source>
</evidence>
<feature type="domain" description="RING-type" evidence="9">
    <location>
        <begin position="310"/>
        <end position="357"/>
    </location>
</feature>
<feature type="compositionally biased region" description="Acidic residues" evidence="8">
    <location>
        <begin position="985"/>
        <end position="994"/>
    </location>
</feature>